<name>A0A967B2F2_9MICO</name>
<organism evidence="2 3">
    <name type="scientific">Metallococcus carri</name>
    <dbReference type="NCBI Taxonomy" id="1656884"/>
    <lineage>
        <taxon>Bacteria</taxon>
        <taxon>Bacillati</taxon>
        <taxon>Actinomycetota</taxon>
        <taxon>Actinomycetes</taxon>
        <taxon>Micrococcales</taxon>
        <taxon>Dermacoccaceae</taxon>
        <taxon>Metallococcus</taxon>
    </lineage>
</organism>
<evidence type="ECO:0000313" key="3">
    <source>
        <dbReference type="Proteomes" id="UP000744769"/>
    </source>
</evidence>
<dbReference type="AlphaFoldDB" id="A0A967B2F2"/>
<gene>
    <name evidence="2" type="ORF">G9U51_10210</name>
</gene>
<dbReference type="InterPro" id="IPR002925">
    <property type="entry name" value="Dienelactn_hydro"/>
</dbReference>
<dbReference type="Pfam" id="PF01738">
    <property type="entry name" value="DLH"/>
    <property type="match status" value="1"/>
</dbReference>
<dbReference type="InterPro" id="IPR029058">
    <property type="entry name" value="AB_hydrolase_fold"/>
</dbReference>
<proteinExistence type="predicted"/>
<keyword evidence="3" id="KW-1185">Reference proteome</keyword>
<dbReference type="GO" id="GO:0016787">
    <property type="term" value="F:hydrolase activity"/>
    <property type="evidence" value="ECO:0007669"/>
    <property type="project" value="UniProtKB-KW"/>
</dbReference>
<feature type="domain" description="Dienelactone hydrolase" evidence="1">
    <location>
        <begin position="16"/>
        <end position="248"/>
    </location>
</feature>
<dbReference type="PANTHER" id="PTHR46623:SF10">
    <property type="entry name" value="CARBOXYMETHYLENEBUTENOLIDASE HOMOLOG"/>
    <property type="match status" value="1"/>
</dbReference>
<sequence>MTFRLTSVPAADGDAEAIIATPASGSGPWPGVLMFMDAIGLRPRLQDMAQELADEGYVVLAPNLFYRAASVADIAPTAPLDTPEAREAHFGKLRPLMSGLTSAQSTADTAVWLDALRSRDDVADGPVGVVGFCMGVRLALRAAGAHPDLVKAVAGFHGGGLVTDDADSPHRAIASATAEFVLGGADHDDSLPPAAVQTLSDEFERAGLVADNTIYPDAPHGFTMADTAAYQQAGAQRAFAATVDLLGRTLR</sequence>
<dbReference type="Gene3D" id="3.40.50.1820">
    <property type="entry name" value="alpha/beta hydrolase"/>
    <property type="match status" value="1"/>
</dbReference>
<dbReference type="InterPro" id="IPR051049">
    <property type="entry name" value="Dienelactone_hydrolase-like"/>
</dbReference>
<keyword evidence="2" id="KW-0378">Hydrolase</keyword>
<accession>A0A967B2F2</accession>
<comment type="caution">
    <text evidence="2">The sequence shown here is derived from an EMBL/GenBank/DDBJ whole genome shotgun (WGS) entry which is preliminary data.</text>
</comment>
<evidence type="ECO:0000313" key="2">
    <source>
        <dbReference type="EMBL" id="NHN56150.1"/>
    </source>
</evidence>
<dbReference type="Proteomes" id="UP000744769">
    <property type="component" value="Unassembled WGS sequence"/>
</dbReference>
<reference evidence="2" key="1">
    <citation type="submission" date="2020-03" db="EMBL/GenBank/DDBJ databases">
        <title>Draft sequencing of Calidifontibacter sp. DB0510.</title>
        <authorList>
            <person name="Kim D.-U."/>
        </authorList>
    </citation>
    <scope>NUCLEOTIDE SEQUENCE</scope>
    <source>
        <strain evidence="2">DB0510</strain>
    </source>
</reference>
<protein>
    <submittedName>
        <fullName evidence="2">Dienelactone hydrolase family protein</fullName>
    </submittedName>
</protein>
<evidence type="ECO:0000259" key="1">
    <source>
        <dbReference type="Pfam" id="PF01738"/>
    </source>
</evidence>
<dbReference type="SUPFAM" id="SSF53474">
    <property type="entry name" value="alpha/beta-Hydrolases"/>
    <property type="match status" value="1"/>
</dbReference>
<dbReference type="EMBL" id="JAAOIV010000007">
    <property type="protein sequence ID" value="NHN56150.1"/>
    <property type="molecule type" value="Genomic_DNA"/>
</dbReference>
<dbReference type="PANTHER" id="PTHR46623">
    <property type="entry name" value="CARBOXYMETHYLENEBUTENOLIDASE-RELATED"/>
    <property type="match status" value="1"/>
</dbReference>